<dbReference type="InterPro" id="IPR013785">
    <property type="entry name" value="Aldolase_TIM"/>
</dbReference>
<evidence type="ECO:0000313" key="4">
    <source>
        <dbReference type="EMBL" id="RDE10053.1"/>
    </source>
</evidence>
<keyword evidence="3" id="KW-0560">Oxidoreductase</keyword>
<dbReference type="RefSeq" id="WP_114644818.1">
    <property type="nucleotide sequence ID" value="NZ_QQNH01000003.1"/>
</dbReference>
<dbReference type="Gene3D" id="3.20.20.70">
    <property type="entry name" value="Aldolase class I"/>
    <property type="match status" value="1"/>
</dbReference>
<dbReference type="InterPro" id="IPR004136">
    <property type="entry name" value="NMO"/>
</dbReference>
<dbReference type="PANTHER" id="PTHR32332">
    <property type="entry name" value="2-NITROPROPANE DIOXYGENASE"/>
    <property type="match status" value="1"/>
</dbReference>
<organism evidence="4 5">
    <name type="scientific">Pelagibacterium lacus</name>
    <dbReference type="NCBI Taxonomy" id="2282655"/>
    <lineage>
        <taxon>Bacteria</taxon>
        <taxon>Pseudomonadati</taxon>
        <taxon>Pseudomonadota</taxon>
        <taxon>Alphaproteobacteria</taxon>
        <taxon>Hyphomicrobiales</taxon>
        <taxon>Devosiaceae</taxon>
        <taxon>Pelagibacterium</taxon>
    </lineage>
</organism>
<dbReference type="GO" id="GO:0018580">
    <property type="term" value="F:nitronate monooxygenase activity"/>
    <property type="evidence" value="ECO:0007669"/>
    <property type="project" value="InterPro"/>
</dbReference>
<keyword evidence="5" id="KW-1185">Reference proteome</keyword>
<gene>
    <name evidence="4" type="ORF">DVH29_03755</name>
</gene>
<dbReference type="PANTHER" id="PTHR32332:SF20">
    <property type="entry name" value="2-NITROPROPANE DIOXYGENASE-LIKE PROTEIN"/>
    <property type="match status" value="1"/>
</dbReference>
<reference evidence="5" key="1">
    <citation type="submission" date="2018-07" db="EMBL/GenBank/DDBJ databases">
        <authorList>
            <person name="Liu B.-T."/>
            <person name="Du Z."/>
        </authorList>
    </citation>
    <scope>NUCLEOTIDE SEQUENCE [LARGE SCALE GENOMIC DNA]</scope>
    <source>
        <strain evidence="5">XYN52</strain>
    </source>
</reference>
<name>A0A369W6V3_9HYPH</name>
<sequence length="462" mass="47876">MSREEGRVEALLGCRHPIVLAGMGGVARSDLVAAVTEAGGFGFLGMVREPVGLIRSEVEALRARGHRNFGVNLIPAATDKNLLERQVDAIIDLGVPAAMLFWAVDAPVVRRLRAAGVTVVHQVGSPEEAREAVEAGAQAIIAQGCEAGGHVRGTTPLRRLLPAVCRAVAVPVLAAGGLATGTDLVTARALGANGIVLGTALIAARESFAHDHHRQRLIAARPEDTLLTDAFHVNWPDGAMVRVLASAVTRGERGDPRGASEVIGEEEGRPIYLFSTDSPLRSMSGDFEAMALYAGTGVGAVTAIRPAAAIIADILAGADALLDEDGDPEHAVSASPTCYAGEMGGAYMGLLDDAETAAEMDAILALLSQGLIAALERRGDGPNQPPFEGADPLYARHILALRPFASGSPGRPAPESGVAPEALPAAIAARVRAVLPRLPETAGRRRLLALAQALETRAIPVV</sequence>
<dbReference type="AlphaFoldDB" id="A0A369W6V3"/>
<dbReference type="SUPFAM" id="SSF51412">
    <property type="entry name" value="Inosine monophosphate dehydrogenase (IMPDH)"/>
    <property type="match status" value="1"/>
</dbReference>
<evidence type="ECO:0000313" key="5">
    <source>
        <dbReference type="Proteomes" id="UP000253759"/>
    </source>
</evidence>
<protein>
    <submittedName>
        <fullName evidence="4">Nitronate monooxygenase</fullName>
    </submittedName>
</protein>
<dbReference type="OrthoDB" id="9778912at2"/>
<comment type="caution">
    <text evidence="4">The sequence shown here is derived from an EMBL/GenBank/DDBJ whole genome shotgun (WGS) entry which is preliminary data.</text>
</comment>
<evidence type="ECO:0000256" key="1">
    <source>
        <dbReference type="ARBA" id="ARBA00022630"/>
    </source>
</evidence>
<dbReference type="Proteomes" id="UP000253759">
    <property type="component" value="Unassembled WGS sequence"/>
</dbReference>
<proteinExistence type="predicted"/>
<dbReference type="CDD" id="cd04730">
    <property type="entry name" value="NPD_like"/>
    <property type="match status" value="1"/>
</dbReference>
<dbReference type="Pfam" id="PF03060">
    <property type="entry name" value="NMO"/>
    <property type="match status" value="1"/>
</dbReference>
<keyword evidence="4" id="KW-0503">Monooxygenase</keyword>
<evidence type="ECO:0000256" key="3">
    <source>
        <dbReference type="ARBA" id="ARBA00023002"/>
    </source>
</evidence>
<accession>A0A369W6V3</accession>
<evidence type="ECO:0000256" key="2">
    <source>
        <dbReference type="ARBA" id="ARBA00022643"/>
    </source>
</evidence>
<keyword evidence="2" id="KW-0288">FMN</keyword>
<dbReference type="EMBL" id="QQNH01000003">
    <property type="protein sequence ID" value="RDE10053.1"/>
    <property type="molecule type" value="Genomic_DNA"/>
</dbReference>
<keyword evidence="1" id="KW-0285">Flavoprotein</keyword>